<dbReference type="Proteomes" id="UP000228920">
    <property type="component" value="Unassembled WGS sequence"/>
</dbReference>
<gene>
    <name evidence="8" type="ORF">COY32_07175</name>
</gene>
<comment type="function">
    <text evidence="6">Endoribonuclease that catalyzes the hydrolysis of histone-coding pre-mRNA 3'-end. Involved in histone pre-mRNA processing during the S-phase of the cell cycle, which is required for entering/progressing through S-phase. Cleaves histone pre-mRNA at a major and a minor cleavage site after the 5'-ACCCA-3' and the 5'-ACCCACA-3' sequence, respectively, and located downstream of the stem-loop. May require the presence of the HDE element located at the histone pre-RNA 3'-end to avoid non-specific cleavage.</text>
</comment>
<dbReference type="GO" id="GO:0005829">
    <property type="term" value="C:cytosol"/>
    <property type="evidence" value="ECO:0007669"/>
    <property type="project" value="UniProtKB-SubCell"/>
</dbReference>
<dbReference type="EMBL" id="PFNL01000197">
    <property type="protein sequence ID" value="PIZ44079.1"/>
    <property type="molecule type" value="Genomic_DNA"/>
</dbReference>
<evidence type="ECO:0000313" key="9">
    <source>
        <dbReference type="Proteomes" id="UP000228920"/>
    </source>
</evidence>
<reference evidence="9" key="1">
    <citation type="submission" date="2017-09" db="EMBL/GenBank/DDBJ databases">
        <title>Depth-based differentiation of microbial function through sediment-hosted aquifers and enrichment of novel symbionts in the deep terrestrial subsurface.</title>
        <authorList>
            <person name="Probst A.J."/>
            <person name="Ladd B."/>
            <person name="Jarett J.K."/>
            <person name="Geller-Mcgrath D.E."/>
            <person name="Sieber C.M.K."/>
            <person name="Emerson J.B."/>
            <person name="Anantharaman K."/>
            <person name="Thomas B.C."/>
            <person name="Malmstrom R."/>
            <person name="Stieglmeier M."/>
            <person name="Klingl A."/>
            <person name="Woyke T."/>
            <person name="Ryan C.M."/>
            <person name="Banfield J.F."/>
        </authorList>
    </citation>
    <scope>NUCLEOTIDE SEQUENCE [LARGE SCALE GENOMIC DNA]</scope>
</reference>
<protein>
    <recommendedName>
        <fullName evidence="3">Metallo-beta-lactamase domain-containing protein 1</fullName>
    </recommendedName>
    <alternativeName>
        <fullName evidence="4">Endoribonuclease MBLAC1</fullName>
    </alternativeName>
</protein>
<feature type="domain" description="Metallo-beta-lactamase" evidence="7">
    <location>
        <begin position="13"/>
        <end position="52"/>
    </location>
</feature>
<dbReference type="SUPFAM" id="SSF56281">
    <property type="entry name" value="Metallo-hydrolase/oxidoreductase"/>
    <property type="match status" value="1"/>
</dbReference>
<comment type="subcellular location">
    <subcellularLocation>
        <location evidence="1">Cytoplasm</location>
        <location evidence="1">Cytosol</location>
    </subcellularLocation>
</comment>
<evidence type="ECO:0000256" key="4">
    <source>
        <dbReference type="ARBA" id="ARBA00032988"/>
    </source>
</evidence>
<evidence type="ECO:0000256" key="1">
    <source>
        <dbReference type="ARBA" id="ARBA00004514"/>
    </source>
</evidence>
<sequence length="63" mass="7180">MYFTHRSCLSKDKEVIINYLSKQDLSAEDIDYVICTHGDADHTSNNNLFPNAKLVLGSYIIMI</sequence>
<dbReference type="Pfam" id="PF00753">
    <property type="entry name" value="Lactamase_B"/>
    <property type="match status" value="1"/>
</dbReference>
<comment type="caution">
    <text evidence="8">The sequence shown here is derived from an EMBL/GenBank/DDBJ whole genome shotgun (WGS) entry which is preliminary data.</text>
</comment>
<dbReference type="Gene3D" id="3.60.15.10">
    <property type="entry name" value="Ribonuclease Z/Hydroxyacylglutathione hydrolase-like"/>
    <property type="match status" value="1"/>
</dbReference>
<dbReference type="AlphaFoldDB" id="A0A2M7TEI8"/>
<evidence type="ECO:0000313" key="8">
    <source>
        <dbReference type="EMBL" id="PIZ44079.1"/>
    </source>
</evidence>
<comment type="catalytic activity">
    <reaction evidence="5">
        <text>a ribonucleotidyl-ribonucleotide-RNA + H2O = a 3'-end ribonucleotide-RNA + a 5'-end 5'-phospho-ribonucleoside-RNA + H(+)</text>
        <dbReference type="Rhea" id="RHEA:68096"/>
        <dbReference type="Rhea" id="RHEA-COMP:15179"/>
        <dbReference type="Rhea" id="RHEA-COMP:17355"/>
        <dbReference type="Rhea" id="RHEA-COMP:17428"/>
        <dbReference type="ChEBI" id="CHEBI:15377"/>
        <dbReference type="ChEBI" id="CHEBI:15378"/>
        <dbReference type="ChEBI" id="CHEBI:74896"/>
        <dbReference type="ChEBI" id="CHEBI:138282"/>
        <dbReference type="ChEBI" id="CHEBI:173118"/>
    </reaction>
    <physiologicalReaction direction="left-to-right" evidence="5">
        <dbReference type="Rhea" id="RHEA:68097"/>
    </physiologicalReaction>
</comment>
<evidence type="ECO:0000256" key="2">
    <source>
        <dbReference type="ARBA" id="ARBA00011738"/>
    </source>
</evidence>
<dbReference type="PANTHER" id="PTHR23200">
    <property type="entry name" value="METALLO-BETA-LACTAMASE DOMAIN-CONTAINING PROTEIN 1"/>
    <property type="match status" value="1"/>
</dbReference>
<dbReference type="PANTHER" id="PTHR23200:SF48">
    <property type="entry name" value="METALLO-BETA-LACTAMASE DOMAIN-CONTAINING PROTEIN 1"/>
    <property type="match status" value="1"/>
</dbReference>
<comment type="subunit">
    <text evidence="2">Homodimer.</text>
</comment>
<dbReference type="InterPro" id="IPR039344">
    <property type="entry name" value="MBLAC1"/>
</dbReference>
<evidence type="ECO:0000259" key="7">
    <source>
        <dbReference type="Pfam" id="PF00753"/>
    </source>
</evidence>
<name>A0A2M7TEI8_UNCKA</name>
<evidence type="ECO:0000256" key="5">
    <source>
        <dbReference type="ARBA" id="ARBA00044690"/>
    </source>
</evidence>
<dbReference type="InterPro" id="IPR036866">
    <property type="entry name" value="RibonucZ/Hydroxyglut_hydro"/>
</dbReference>
<evidence type="ECO:0000256" key="6">
    <source>
        <dbReference type="ARBA" id="ARBA00045869"/>
    </source>
</evidence>
<accession>A0A2M7TEI8</accession>
<evidence type="ECO:0000256" key="3">
    <source>
        <dbReference type="ARBA" id="ARBA00014856"/>
    </source>
</evidence>
<organism evidence="8 9">
    <name type="scientific">candidate division WWE3 bacterium CG_4_10_14_0_2_um_filter_41_14</name>
    <dbReference type="NCBI Taxonomy" id="1975072"/>
    <lineage>
        <taxon>Bacteria</taxon>
        <taxon>Katanobacteria</taxon>
    </lineage>
</organism>
<proteinExistence type="predicted"/>
<dbReference type="InterPro" id="IPR001279">
    <property type="entry name" value="Metallo-B-lactamas"/>
</dbReference>